<feature type="transmembrane region" description="Helical" evidence="1">
    <location>
        <begin position="97"/>
        <end position="117"/>
    </location>
</feature>
<feature type="transmembrane region" description="Helical" evidence="1">
    <location>
        <begin position="60"/>
        <end position="77"/>
    </location>
</feature>
<keyword evidence="1" id="KW-0812">Transmembrane</keyword>
<keyword evidence="1" id="KW-1133">Transmembrane helix</keyword>
<reference evidence="2 3" key="1">
    <citation type="journal article" date="2019" name="Emerg. Microbes Infect.">
        <title>Comprehensive subspecies identification of 175 nontuberculous mycobacteria species based on 7547 genomic profiles.</title>
        <authorList>
            <person name="Matsumoto Y."/>
            <person name="Kinjo T."/>
            <person name="Motooka D."/>
            <person name="Nabeya D."/>
            <person name="Jung N."/>
            <person name="Uechi K."/>
            <person name="Horii T."/>
            <person name="Iida T."/>
            <person name="Fujita J."/>
            <person name="Nakamura S."/>
        </authorList>
    </citation>
    <scope>NUCLEOTIDE SEQUENCE [LARGE SCALE GENOMIC DNA]</scope>
    <source>
        <strain evidence="2 3">JCM 17899</strain>
    </source>
</reference>
<dbReference type="AlphaFoldDB" id="A0A7I7QKD9"/>
<protein>
    <submittedName>
        <fullName evidence="2">Uncharacterized protein</fullName>
    </submittedName>
</protein>
<name>A0A7I7QKD9_9MYCO</name>
<gene>
    <name evidence="2" type="ORF">MSEDJ_08170</name>
</gene>
<keyword evidence="1" id="KW-0472">Membrane</keyword>
<sequence>MSVAVTGRRACAVLAVGSAALHGLSLGHAGTPAATALMLVMIATCVSCAYDLWSRGTSRAWVLVATMNVAMVALHMPSASHHHLSGVTVTATPMGTAMAAATAIAVLEVSIAVGVLYRRSRVTARQFGAMAPG</sequence>
<accession>A0A7I7QKD9</accession>
<keyword evidence="3" id="KW-1185">Reference proteome</keyword>
<organism evidence="2 3">
    <name type="scientific">Mycolicibacterium sediminis</name>
    <dbReference type="NCBI Taxonomy" id="1286180"/>
    <lineage>
        <taxon>Bacteria</taxon>
        <taxon>Bacillati</taxon>
        <taxon>Actinomycetota</taxon>
        <taxon>Actinomycetes</taxon>
        <taxon>Mycobacteriales</taxon>
        <taxon>Mycobacteriaceae</taxon>
        <taxon>Mycolicibacterium</taxon>
    </lineage>
</organism>
<dbReference type="RefSeq" id="WP_163795718.1">
    <property type="nucleotide sequence ID" value="NZ_AP022588.1"/>
</dbReference>
<proteinExistence type="predicted"/>
<dbReference type="EMBL" id="AP022588">
    <property type="protein sequence ID" value="BBY26721.1"/>
    <property type="molecule type" value="Genomic_DNA"/>
</dbReference>
<evidence type="ECO:0000313" key="3">
    <source>
        <dbReference type="Proteomes" id="UP000467193"/>
    </source>
</evidence>
<feature type="transmembrane region" description="Helical" evidence="1">
    <location>
        <begin position="33"/>
        <end position="53"/>
    </location>
</feature>
<dbReference type="Proteomes" id="UP000467193">
    <property type="component" value="Chromosome"/>
</dbReference>
<evidence type="ECO:0000256" key="1">
    <source>
        <dbReference type="SAM" id="Phobius"/>
    </source>
</evidence>
<dbReference type="KEGG" id="msei:MSEDJ_08170"/>
<evidence type="ECO:0000313" key="2">
    <source>
        <dbReference type="EMBL" id="BBY26721.1"/>
    </source>
</evidence>